<sequence length="224" mass="24883">MIIASKYQAKDGGLALSLDGWKKKVVRIHENGPHQEVFNCSLDDLIIIGSSSHMIELTDKRIGNQVKKMVEFESSFDKKLFEQQCESICESSTGKTVVCSDIGDDGSKTLLFGCRAHPDSFLDEDTASTTALVFKTQDDFNLVEFMSMGSKELFMQQCFPEQFEVHSSGLVSVRGALPMQSGFSFSGVRSDGSRRFECRKLVQNSGRDIYGLKTSTTLTTPFLQ</sequence>
<dbReference type="AlphaFoldDB" id="A0A915ED20"/>
<dbReference type="Proteomes" id="UP000887574">
    <property type="component" value="Unplaced"/>
</dbReference>
<organism evidence="1 2">
    <name type="scientific">Ditylenchus dipsaci</name>
    <dbReference type="NCBI Taxonomy" id="166011"/>
    <lineage>
        <taxon>Eukaryota</taxon>
        <taxon>Metazoa</taxon>
        <taxon>Ecdysozoa</taxon>
        <taxon>Nematoda</taxon>
        <taxon>Chromadorea</taxon>
        <taxon>Rhabditida</taxon>
        <taxon>Tylenchina</taxon>
        <taxon>Tylenchomorpha</taxon>
        <taxon>Sphaerularioidea</taxon>
        <taxon>Anguinidae</taxon>
        <taxon>Anguininae</taxon>
        <taxon>Ditylenchus</taxon>
    </lineage>
</organism>
<protein>
    <submittedName>
        <fullName evidence="2">Recombination activating protein 2</fullName>
    </submittedName>
</protein>
<accession>A0A915ED20</accession>
<reference evidence="2" key="1">
    <citation type="submission" date="2022-11" db="UniProtKB">
        <authorList>
            <consortium name="WormBaseParasite"/>
        </authorList>
    </citation>
    <scope>IDENTIFICATION</scope>
</reference>
<evidence type="ECO:0000313" key="2">
    <source>
        <dbReference type="WBParaSite" id="jg538"/>
    </source>
</evidence>
<keyword evidence="1" id="KW-1185">Reference proteome</keyword>
<evidence type="ECO:0000313" key="1">
    <source>
        <dbReference type="Proteomes" id="UP000887574"/>
    </source>
</evidence>
<name>A0A915ED20_9BILA</name>
<dbReference type="WBParaSite" id="jg538">
    <property type="protein sequence ID" value="jg538"/>
    <property type="gene ID" value="jg538"/>
</dbReference>
<proteinExistence type="predicted"/>